<dbReference type="RefSeq" id="WP_066387000.1">
    <property type="nucleotide sequence ID" value="NZ_CP036246.2"/>
</dbReference>
<protein>
    <submittedName>
        <fullName evidence="1">Uncharacterized protein</fullName>
    </submittedName>
</protein>
<sequence length="322" mass="38561">MRVTYKNLKELGYFNFKEEDLIDRFVPLFPIYNDGWEMYINTEKGFIPLKMVDRADGFYIAKEIVKDTDLKLVFFDLMYKRINYKENIIPLNHIYDDLYNLSASIEKINFFSEIYKREEHFRLSKYASVELEAIFQNSRAIFENLQIIQNNLMTMIISANDDNFFSINKIQYEKNFTLKQYIEKYKIPEVLARFYVKVQEFFFFVLDMRNDIFHSRKSFKLFLGDEGFSISLKDYNLESLHFWDEHNTLKNDLGSVKALIAYITLNTINALEEYAMTISSIIQLPNDILPNYNIYVRSEFNETLKQLHTYVDDNAWNKNEAK</sequence>
<reference evidence="1 2" key="2">
    <citation type="submission" date="2019-09" db="EMBL/GenBank/DDBJ databases">
        <title>Taxonomic note: a critical rebuttal of the proposed division of the genus Arcobacter into six genera, emended descriptions of Arcobacter anaerophilus and the genus Arcobacter, and an assessment of genus-level boundaries for Epsilonproteobacteria using in silico genomic comparator tools.</title>
        <authorList>
            <person name="On S.L.W."/>
            <person name="Miller W.G."/>
            <person name="Biggs P."/>
            <person name="Cornelius A."/>
            <person name="Vandamme P."/>
        </authorList>
    </citation>
    <scope>NUCLEOTIDE SEQUENCE [LARGE SCALE GENOMIC DNA]</scope>
    <source>
        <strain evidence="1 2">CCUG 56899</strain>
    </source>
</reference>
<evidence type="ECO:0000313" key="2">
    <source>
        <dbReference type="Proteomes" id="UP000322644"/>
    </source>
</evidence>
<dbReference type="Proteomes" id="UP000322644">
    <property type="component" value="Chromosome"/>
</dbReference>
<dbReference type="AlphaFoldDB" id="A0A5C2HDJ4"/>
<dbReference type="EMBL" id="CP036246">
    <property type="protein sequence ID" value="QEP41003.1"/>
    <property type="molecule type" value="Genomic_DNA"/>
</dbReference>
<evidence type="ECO:0000313" key="1">
    <source>
        <dbReference type="EMBL" id="QEP41003.1"/>
    </source>
</evidence>
<organism evidence="1 2">
    <name type="scientific">Arcobacter porcinus</name>
    <dbReference type="NCBI Taxonomy" id="1935204"/>
    <lineage>
        <taxon>Bacteria</taxon>
        <taxon>Pseudomonadati</taxon>
        <taxon>Campylobacterota</taxon>
        <taxon>Epsilonproteobacteria</taxon>
        <taxon>Campylobacterales</taxon>
        <taxon>Arcobacteraceae</taxon>
        <taxon>Arcobacter</taxon>
    </lineage>
</organism>
<gene>
    <name evidence="1" type="ORF">APORC_1419</name>
</gene>
<dbReference type="KEGG" id="apoc:APORC_1419"/>
<reference evidence="1 2" key="1">
    <citation type="submission" date="2019-09" db="EMBL/GenBank/DDBJ databases">
        <title>Complete genome sequencing of four Arcobacter species reveals a diverse suite of mobile elements.</title>
        <authorList>
            <person name="Miller W.G."/>
            <person name="Yee E."/>
            <person name="Bono J.L."/>
        </authorList>
    </citation>
    <scope>NUCLEOTIDE SEQUENCE [LARGE SCALE GENOMIC DNA]</scope>
    <source>
        <strain evidence="1 2">CCUG 56899</strain>
    </source>
</reference>
<name>A0A5C2HDJ4_9BACT</name>
<proteinExistence type="predicted"/>
<accession>A0A5C2HDJ4</accession>